<gene>
    <name evidence="1" type="ORF">NQ491_10945</name>
</gene>
<dbReference type="Proteomes" id="UP001059295">
    <property type="component" value="Chromosome"/>
</dbReference>
<dbReference type="EMBL" id="CP102294">
    <property type="protein sequence ID" value="UWN58309.1"/>
    <property type="molecule type" value="Genomic_DNA"/>
</dbReference>
<dbReference type="GeneID" id="82892257"/>
<sequence>MCEYLHVSLRTLQTLRDRRQIPYTVISGRAFLYPETGIRDLLGRNLKPAEKR</sequence>
<proteinExistence type="predicted"/>
<evidence type="ECO:0000313" key="2">
    <source>
        <dbReference type="Proteomes" id="UP001059295"/>
    </source>
</evidence>
<reference evidence="1" key="1">
    <citation type="journal article" date="2022" name="Cell">
        <title>Design, construction, and in vivo augmentation of a complex gut microbiome.</title>
        <authorList>
            <person name="Cheng A.G."/>
            <person name="Ho P.Y."/>
            <person name="Aranda-Diaz A."/>
            <person name="Jain S."/>
            <person name="Yu F.B."/>
            <person name="Meng X."/>
            <person name="Wang M."/>
            <person name="Iakiviak M."/>
            <person name="Nagashima K."/>
            <person name="Zhao A."/>
            <person name="Murugkar P."/>
            <person name="Patil A."/>
            <person name="Atabakhsh K."/>
            <person name="Weakley A."/>
            <person name="Yan J."/>
            <person name="Brumbaugh A.R."/>
            <person name="Higginbottom S."/>
            <person name="Dimas A."/>
            <person name="Shiver A.L."/>
            <person name="Deutschbauer A."/>
            <person name="Neff N."/>
            <person name="Sonnenburg J.L."/>
            <person name="Huang K.C."/>
            <person name="Fischbach M.A."/>
        </authorList>
    </citation>
    <scope>NUCLEOTIDE SEQUENCE</scope>
    <source>
        <strain evidence="1">AP11</strain>
    </source>
</reference>
<organism evidence="1 2">
    <name type="scientific">Alistipes ihumii AP11</name>
    <dbReference type="NCBI Taxonomy" id="1211813"/>
    <lineage>
        <taxon>Bacteria</taxon>
        <taxon>Pseudomonadati</taxon>
        <taxon>Bacteroidota</taxon>
        <taxon>Bacteroidia</taxon>
        <taxon>Bacteroidales</taxon>
        <taxon>Rikenellaceae</taxon>
        <taxon>Alistipes</taxon>
    </lineage>
</organism>
<keyword evidence="2" id="KW-1185">Reference proteome</keyword>
<dbReference type="RefSeq" id="WP_232423197.1">
    <property type="nucleotide sequence ID" value="NZ_CAPH01000009.1"/>
</dbReference>
<accession>A0ABY5V3X8</accession>
<name>A0ABY5V3X8_9BACT</name>
<protein>
    <submittedName>
        <fullName evidence="1">Helix-turn-helix domain-containing protein</fullName>
    </submittedName>
</protein>
<evidence type="ECO:0000313" key="1">
    <source>
        <dbReference type="EMBL" id="UWN58309.1"/>
    </source>
</evidence>